<evidence type="ECO:0000256" key="1">
    <source>
        <dbReference type="SAM" id="Phobius"/>
    </source>
</evidence>
<keyword evidence="1" id="KW-1133">Transmembrane helix</keyword>
<keyword evidence="1" id="KW-0812">Transmembrane</keyword>
<keyword evidence="1" id="KW-0472">Membrane</keyword>
<proteinExistence type="predicted"/>
<name>A0A9W3SD98_BACTU</name>
<evidence type="ECO:0000313" key="2">
    <source>
        <dbReference type="EMBL" id="ANS49373.1"/>
    </source>
</evidence>
<protein>
    <submittedName>
        <fullName evidence="2">Phage protein</fullName>
    </submittedName>
</protein>
<reference evidence="2 3" key="1">
    <citation type="submission" date="2016-04" db="EMBL/GenBank/DDBJ databases">
        <title>High quality genome of the nematocidal Bacillus thuringiensis MYBT18246.</title>
        <authorList>
            <person name="Hollensteiner J."/>
            <person name="Poehlein A."/>
            <person name="Sproeer C."/>
            <person name="Bunk B."/>
            <person name="Rosenstiel P."/>
            <person name="Schulenburg H."/>
            <person name="Liesegang H."/>
        </authorList>
    </citation>
    <scope>NUCLEOTIDE SEQUENCE [LARGE SCALE GENOMIC DNA]</scope>
    <source>
        <strain evidence="2 3">MYBT18246</strain>
    </source>
</reference>
<gene>
    <name evidence="2" type="ORF">BT246_40270</name>
</gene>
<dbReference type="RefSeq" id="WP_065484872.1">
    <property type="nucleotide sequence ID" value="NZ_CP015350.1"/>
</dbReference>
<dbReference type="AlphaFoldDB" id="A0A9W3SD98"/>
<accession>A0A9W3SD98</accession>
<dbReference type="Proteomes" id="UP000092743">
    <property type="component" value="Chromosome"/>
</dbReference>
<dbReference type="EMBL" id="CP015350">
    <property type="protein sequence ID" value="ANS49373.1"/>
    <property type="molecule type" value="Genomic_DNA"/>
</dbReference>
<sequence>MTLAGEAIVIWTATGLSVIAMKAAEKMGRSVPHWLPGMTLYITLTGSFLYLLRSVLVMFLW</sequence>
<evidence type="ECO:0000313" key="3">
    <source>
        <dbReference type="Proteomes" id="UP000092743"/>
    </source>
</evidence>
<organism evidence="2 3">
    <name type="scientific">Bacillus thuringiensis</name>
    <dbReference type="NCBI Taxonomy" id="1428"/>
    <lineage>
        <taxon>Bacteria</taxon>
        <taxon>Bacillati</taxon>
        <taxon>Bacillota</taxon>
        <taxon>Bacilli</taxon>
        <taxon>Bacillales</taxon>
        <taxon>Bacillaceae</taxon>
        <taxon>Bacillus</taxon>
        <taxon>Bacillus cereus group</taxon>
    </lineage>
</organism>
<feature type="transmembrane region" description="Helical" evidence="1">
    <location>
        <begin position="38"/>
        <end position="60"/>
    </location>
</feature>